<comment type="caution">
    <text evidence="3">The sequence shown here is derived from an EMBL/GenBank/DDBJ whole genome shotgun (WGS) entry which is preliminary data.</text>
</comment>
<accession>A0AAV7RSB2</accession>
<proteinExistence type="predicted"/>
<feature type="compositionally biased region" description="Polar residues" evidence="2">
    <location>
        <begin position="16"/>
        <end position="41"/>
    </location>
</feature>
<evidence type="ECO:0000313" key="3">
    <source>
        <dbReference type="EMBL" id="KAJ1154069.1"/>
    </source>
</evidence>
<evidence type="ECO:0000256" key="2">
    <source>
        <dbReference type="SAM" id="MobiDB-lite"/>
    </source>
</evidence>
<evidence type="ECO:0000313" key="4">
    <source>
        <dbReference type="Proteomes" id="UP001066276"/>
    </source>
</evidence>
<feature type="coiled-coil region" evidence="1">
    <location>
        <begin position="103"/>
        <end position="130"/>
    </location>
</feature>
<organism evidence="3 4">
    <name type="scientific">Pleurodeles waltl</name>
    <name type="common">Iberian ribbed newt</name>
    <dbReference type="NCBI Taxonomy" id="8319"/>
    <lineage>
        <taxon>Eukaryota</taxon>
        <taxon>Metazoa</taxon>
        <taxon>Chordata</taxon>
        <taxon>Craniata</taxon>
        <taxon>Vertebrata</taxon>
        <taxon>Euteleostomi</taxon>
        <taxon>Amphibia</taxon>
        <taxon>Batrachia</taxon>
        <taxon>Caudata</taxon>
        <taxon>Salamandroidea</taxon>
        <taxon>Salamandridae</taxon>
        <taxon>Pleurodelinae</taxon>
        <taxon>Pleurodeles</taxon>
    </lineage>
</organism>
<keyword evidence="1" id="KW-0175">Coiled coil</keyword>
<feature type="region of interest" description="Disordered" evidence="2">
    <location>
        <begin position="1"/>
        <end position="49"/>
    </location>
</feature>
<reference evidence="3" key="1">
    <citation type="journal article" date="2022" name="bioRxiv">
        <title>Sequencing and chromosome-scale assembly of the giantPleurodeles waltlgenome.</title>
        <authorList>
            <person name="Brown T."/>
            <person name="Elewa A."/>
            <person name="Iarovenko S."/>
            <person name="Subramanian E."/>
            <person name="Araus A.J."/>
            <person name="Petzold A."/>
            <person name="Susuki M."/>
            <person name="Suzuki K.-i.T."/>
            <person name="Hayashi T."/>
            <person name="Toyoda A."/>
            <person name="Oliveira C."/>
            <person name="Osipova E."/>
            <person name="Leigh N.D."/>
            <person name="Simon A."/>
            <person name="Yun M.H."/>
        </authorList>
    </citation>
    <scope>NUCLEOTIDE SEQUENCE</scope>
    <source>
        <strain evidence="3">20211129_DDA</strain>
        <tissue evidence="3">Liver</tissue>
    </source>
</reference>
<gene>
    <name evidence="3" type="ORF">NDU88_006826</name>
</gene>
<protein>
    <submittedName>
        <fullName evidence="3">Uncharacterized protein</fullName>
    </submittedName>
</protein>
<dbReference type="EMBL" id="JANPWB010000009">
    <property type="protein sequence ID" value="KAJ1154069.1"/>
    <property type="molecule type" value="Genomic_DNA"/>
</dbReference>
<sequence>MLGTLCTMDKDRSHKGAQQTRMDQYTTQSTGGSLQKDSPSPTGKGDEPTGAQIFAAIEASRQAVQTQIAAMVVDVNLLRAEWRVVAERWVAPEQQVTCLQIDIDTLKATVAILETKTHKLEERAEDAEGRARRCNLCIVSVLEGVERKALEAFLEE</sequence>
<dbReference type="Proteomes" id="UP001066276">
    <property type="component" value="Chromosome 5"/>
</dbReference>
<name>A0AAV7RSB2_PLEWA</name>
<evidence type="ECO:0000256" key="1">
    <source>
        <dbReference type="SAM" id="Coils"/>
    </source>
</evidence>
<dbReference type="AlphaFoldDB" id="A0AAV7RSB2"/>
<keyword evidence="4" id="KW-1185">Reference proteome</keyword>